<dbReference type="CDD" id="cd00377">
    <property type="entry name" value="ICL_PEPM"/>
    <property type="match status" value="1"/>
</dbReference>
<dbReference type="RefSeq" id="WP_118930013.1">
    <property type="nucleotide sequence ID" value="NZ_QSKW01000007.1"/>
</dbReference>
<comment type="caution">
    <text evidence="5">The sequence shown here is derived from an EMBL/GenBank/DDBJ whole genome shotgun (WGS) entry which is preliminary data.</text>
</comment>
<organism evidence="5 6">
    <name type="scientific">Roseburia inulinivorans</name>
    <dbReference type="NCBI Taxonomy" id="360807"/>
    <lineage>
        <taxon>Bacteria</taxon>
        <taxon>Bacillati</taxon>
        <taxon>Bacillota</taxon>
        <taxon>Clostridia</taxon>
        <taxon>Lachnospirales</taxon>
        <taxon>Lachnospiraceae</taxon>
        <taxon>Roseburia</taxon>
    </lineage>
</organism>
<keyword evidence="5" id="KW-0670">Pyruvate</keyword>
<dbReference type="NCBIfam" id="TIGR02320">
    <property type="entry name" value="PEP_mutase"/>
    <property type="match status" value="1"/>
</dbReference>
<dbReference type="InterPro" id="IPR012698">
    <property type="entry name" value="PEnolPyrv_PMutase_core"/>
</dbReference>
<protein>
    <recommendedName>
        <fullName evidence="2">phosphoenolpyruvate mutase</fullName>
        <ecNumber evidence="2">5.4.2.9</ecNumber>
    </recommendedName>
</protein>
<dbReference type="AlphaFoldDB" id="A0A414LVM4"/>
<feature type="domain" description="Cytidyltransferase-like" evidence="4">
    <location>
        <begin position="13"/>
        <end position="114"/>
    </location>
</feature>
<keyword evidence="1 5" id="KW-0413">Isomerase</keyword>
<reference evidence="5 6" key="1">
    <citation type="submission" date="2018-08" db="EMBL/GenBank/DDBJ databases">
        <title>A genome reference for cultivated species of the human gut microbiota.</title>
        <authorList>
            <person name="Zou Y."/>
            <person name="Xue W."/>
            <person name="Luo G."/>
        </authorList>
    </citation>
    <scope>NUCLEOTIDE SEQUENCE [LARGE SCALE GENOMIC DNA]</scope>
    <source>
        <strain evidence="5 6">AM27-11</strain>
    </source>
</reference>
<dbReference type="PANTHER" id="PTHR42905">
    <property type="entry name" value="PHOSPHOENOLPYRUVATE CARBOXYLASE"/>
    <property type="match status" value="1"/>
</dbReference>
<dbReference type="InterPro" id="IPR040442">
    <property type="entry name" value="Pyrv_kinase-like_dom_sf"/>
</dbReference>
<sequence>MTKKVFLSIGAEFIHGGHVAIIEKAAELGELTVGVLSDEAIMSYRGYPVLTYEERCKIISHIKGVSNVVKKDSLSYDKVIEQLRPDIVVHSDHWRGKSKEKIVKLLEKYGGELVEFPYTENPEYEFFDMRANQLRYMPEIRRGKLKRALRLTERPLRVLEAHNGITGLIVENAKVEKDDEIKQFDAIWVSSLCDSTAKGKPDIELVDTTSRENTINEIMEVTTKPIILDGDTGGLIEHFVYKIKTLERMGVSAIIIEDKVGLKKNSLFGTDVQQSQDTIEHFCEKIRAGKNAQTTSDFMIIARIESLILEQGMEDALQRAFAYVEAGADGIMIHSKKKEPAEIFEFCEKFRAKYEDVPIVVVPTTYNQITEEELGKHGINIVIHANHLIRSAFPAMNKVAHTILENGRSLEASEHCMPIKEILTLI</sequence>
<name>A0A414LVM4_9FIRM</name>
<dbReference type="SUPFAM" id="SSF52374">
    <property type="entry name" value="Nucleotidylyl transferase"/>
    <property type="match status" value="1"/>
</dbReference>
<dbReference type="InterPro" id="IPR004821">
    <property type="entry name" value="Cyt_trans-like"/>
</dbReference>
<dbReference type="EC" id="5.4.2.9" evidence="2"/>
<dbReference type="SUPFAM" id="SSF51621">
    <property type="entry name" value="Phosphoenolpyruvate/pyruvate domain"/>
    <property type="match status" value="1"/>
</dbReference>
<dbReference type="InterPro" id="IPR039556">
    <property type="entry name" value="ICL/PEPM"/>
</dbReference>
<dbReference type="InterPro" id="IPR015813">
    <property type="entry name" value="Pyrv/PenolPyrv_kinase-like_dom"/>
</dbReference>
<evidence type="ECO:0000259" key="4">
    <source>
        <dbReference type="Pfam" id="PF01467"/>
    </source>
</evidence>
<proteinExistence type="inferred from homology"/>
<accession>A0A414LVM4</accession>
<dbReference type="PANTHER" id="PTHR42905:SF7">
    <property type="entry name" value="PHOSPHOENOLPYRUVATE PHOSPHOMUTASE"/>
    <property type="match status" value="1"/>
</dbReference>
<evidence type="ECO:0000256" key="1">
    <source>
        <dbReference type="ARBA" id="ARBA00023235"/>
    </source>
</evidence>
<dbReference type="Pfam" id="PF01467">
    <property type="entry name" value="CTP_transf_like"/>
    <property type="match status" value="1"/>
</dbReference>
<evidence type="ECO:0000313" key="5">
    <source>
        <dbReference type="EMBL" id="RHE98697.1"/>
    </source>
</evidence>
<dbReference type="GO" id="GO:0050188">
    <property type="term" value="F:phosphoenolpyruvate mutase activity"/>
    <property type="evidence" value="ECO:0007669"/>
    <property type="project" value="UniProtKB-EC"/>
</dbReference>
<dbReference type="Gene3D" id="3.20.20.60">
    <property type="entry name" value="Phosphoenolpyruvate-binding domains"/>
    <property type="match status" value="1"/>
</dbReference>
<evidence type="ECO:0000256" key="2">
    <source>
        <dbReference type="ARBA" id="ARBA00024063"/>
    </source>
</evidence>
<dbReference type="InterPro" id="IPR014729">
    <property type="entry name" value="Rossmann-like_a/b/a_fold"/>
</dbReference>
<dbReference type="Gene3D" id="3.40.50.620">
    <property type="entry name" value="HUPs"/>
    <property type="match status" value="1"/>
</dbReference>
<dbReference type="EMBL" id="QSKW01000007">
    <property type="protein sequence ID" value="RHE98697.1"/>
    <property type="molecule type" value="Genomic_DNA"/>
</dbReference>
<evidence type="ECO:0000256" key="3">
    <source>
        <dbReference type="ARBA" id="ARBA00038455"/>
    </source>
</evidence>
<gene>
    <name evidence="5" type="primary">aepX</name>
    <name evidence="5" type="ORF">DW707_06625</name>
</gene>
<dbReference type="Pfam" id="PF13714">
    <property type="entry name" value="PEP_mutase"/>
    <property type="match status" value="1"/>
</dbReference>
<dbReference type="NCBIfam" id="TIGR00125">
    <property type="entry name" value="cyt_tran_rel"/>
    <property type="match status" value="1"/>
</dbReference>
<dbReference type="Proteomes" id="UP000286271">
    <property type="component" value="Unassembled WGS sequence"/>
</dbReference>
<evidence type="ECO:0000313" key="6">
    <source>
        <dbReference type="Proteomes" id="UP000286271"/>
    </source>
</evidence>
<comment type="similarity">
    <text evidence="3">Belongs to the isocitrate lyase/PEP mutase superfamily. PEP mutase family.</text>
</comment>